<feature type="compositionally biased region" description="Low complexity" evidence="1">
    <location>
        <begin position="312"/>
        <end position="322"/>
    </location>
</feature>
<dbReference type="AlphaFoldDB" id="A0A2W5DB54"/>
<evidence type="ECO:0000313" key="3">
    <source>
        <dbReference type="Proteomes" id="UP000249451"/>
    </source>
</evidence>
<gene>
    <name evidence="2" type="ORF">DI609_01200</name>
</gene>
<name>A0A2W5DB54_9CORY</name>
<accession>A0A2W5DB54</accession>
<feature type="compositionally biased region" description="Acidic residues" evidence="1">
    <location>
        <begin position="273"/>
        <end position="289"/>
    </location>
</feature>
<dbReference type="Gene3D" id="3.40.50.300">
    <property type="entry name" value="P-loop containing nucleotide triphosphate hydrolases"/>
    <property type="match status" value="1"/>
</dbReference>
<dbReference type="InterPro" id="IPR027417">
    <property type="entry name" value="P-loop_NTPase"/>
</dbReference>
<dbReference type="Proteomes" id="UP000249451">
    <property type="component" value="Unassembled WGS sequence"/>
</dbReference>
<reference evidence="2 3" key="1">
    <citation type="submission" date="2017-11" db="EMBL/GenBank/DDBJ databases">
        <title>Infants hospitalized years apart are colonized by the same room-sourced microbial strains.</title>
        <authorList>
            <person name="Brooks B."/>
            <person name="Olm M.R."/>
            <person name="Firek B.A."/>
            <person name="Baker R."/>
            <person name="Thomas B.C."/>
            <person name="Morowitz M.J."/>
            <person name="Banfield J.F."/>
        </authorList>
    </citation>
    <scope>NUCLEOTIDE SEQUENCE [LARGE SCALE GENOMIC DNA]</scope>
    <source>
        <strain evidence="2">S2_012_000_R3_87</strain>
    </source>
</reference>
<organism evidence="2 3">
    <name type="scientific">Corynebacterium urealyticum</name>
    <dbReference type="NCBI Taxonomy" id="43771"/>
    <lineage>
        <taxon>Bacteria</taxon>
        <taxon>Bacillati</taxon>
        <taxon>Actinomycetota</taxon>
        <taxon>Actinomycetes</taxon>
        <taxon>Mycobacteriales</taxon>
        <taxon>Corynebacteriaceae</taxon>
        <taxon>Corynebacterium</taxon>
    </lineage>
</organism>
<evidence type="ECO:0000313" key="2">
    <source>
        <dbReference type="EMBL" id="PZP03289.1"/>
    </source>
</evidence>
<proteinExistence type="predicted"/>
<comment type="caution">
    <text evidence="2">The sequence shown here is derived from an EMBL/GenBank/DDBJ whole genome shotgun (WGS) entry which is preliminary data.</text>
</comment>
<feature type="region of interest" description="Disordered" evidence="1">
    <location>
        <begin position="261"/>
        <end position="374"/>
    </location>
</feature>
<protein>
    <submittedName>
        <fullName evidence="2">Uncharacterized protein</fullName>
    </submittedName>
</protein>
<evidence type="ECO:0000256" key="1">
    <source>
        <dbReference type="SAM" id="MobiDB-lite"/>
    </source>
</evidence>
<sequence length="374" mass="40520">MENTTVKKVLAAWDFASVNNVTIPVGTVAAMRSSGDLVALQETAHVPLVDHGRVVAEPVYLVSDSVRARSARLEATVVDMATRFTPQQVVFVLLQQRASFTPDIAHLPHVAYRFDVADKPGLMAAESYIERVVEGRKKLLIDSDFVSIPERNLAMQERGERVSPAIVIVDDMAHTRSAQEVDRWILPGRNIGVYYLGAGSTRGDYERESVLVQHTYDTEFARWHCLGDAIDDYVVDPTPGDTEVAAQAVRAAFAQWMREREDAAAKAAQETTPETEQEVAPETVQEDTQEATPEPQPETVQEATAEADQEATAESTQEATAEAMREPQPEKSAAPAETSPTASAAEGSGDVSVTAGADKESVSPEDATGEVNRG</sequence>
<feature type="compositionally biased region" description="Low complexity" evidence="1">
    <location>
        <begin position="332"/>
        <end position="349"/>
    </location>
</feature>
<dbReference type="EMBL" id="QFNY01000014">
    <property type="protein sequence ID" value="PZP03289.1"/>
    <property type="molecule type" value="Genomic_DNA"/>
</dbReference>